<feature type="compositionally biased region" description="Basic and acidic residues" evidence="1">
    <location>
        <begin position="629"/>
        <end position="640"/>
    </location>
</feature>
<feature type="compositionally biased region" description="Polar residues" evidence="1">
    <location>
        <begin position="423"/>
        <end position="440"/>
    </location>
</feature>
<feature type="compositionally biased region" description="Acidic residues" evidence="1">
    <location>
        <begin position="400"/>
        <end position="414"/>
    </location>
</feature>
<sequence>MGSRSPAAAPTVPDLQIVDVDESSSSSDESAEPSRQTEHVDRPESTGFSLVPPSDPGNEGETDQESLGSVDEAAAAAAALGSRGSMTLPDSSPMVVQLRETAGGGESVTVLPAEGELRKLSMAAAPPGVTDEELCEDSEEDERKAPPPTPGEQATTPVDDADTVTFVAGKQRDRLSVPVPEVAVTTDEEEVTPETASTSPPTAVTSPVAETGGAVAAAAKPSRRRRGPRRRSRQKDRGQTVPQQMTFIVPGGDADSDDAQSPPAPAPRRRPESSSSRRSRQTPSPSPELSAVQRRLHRWPEGYCGLEELCGLPTDEEYLSGGEDPAVGRSAARQRPSFSATAAAAAAAAFFARLEDLTGRVSSLETYHDPDQELREIVETARRESLSVQEVQRLPNTDGTDLDTDSTGSEEWDLDTALRRLSTVPSPNQAGDRSQSTGDSDLSDEEGWSLQEALRRLSVDASLLPSPRRSMVRISDKGVSEEPLPEGMQPKDELSTGEDTEGEDIETDGYLGIADMPRRPSTPGVHAALTLLESTLVVMEDGEKLRRRGMPDFKSFSIDVPEPAPLREGETFVALPGRKKRRQKLDGLDLASLLTDTEEVALGEVYRRRRSSVMVEYLLDLTEPSAKASDLETKRNKQQKEVSGSQESGKQEQTRRRRQQGATPEARAPPGGRRTETEVPQAAGRRRQGGEARPAAGGRKPAARGGRMQNGTK</sequence>
<evidence type="ECO:0000313" key="3">
    <source>
        <dbReference type="Proteomes" id="UP000440578"/>
    </source>
</evidence>
<proteinExistence type="predicted"/>
<organism evidence="2 3">
    <name type="scientific">Amphibalanus amphitrite</name>
    <name type="common">Striped barnacle</name>
    <name type="synonym">Balanus amphitrite</name>
    <dbReference type="NCBI Taxonomy" id="1232801"/>
    <lineage>
        <taxon>Eukaryota</taxon>
        <taxon>Metazoa</taxon>
        <taxon>Ecdysozoa</taxon>
        <taxon>Arthropoda</taxon>
        <taxon>Crustacea</taxon>
        <taxon>Multicrustacea</taxon>
        <taxon>Cirripedia</taxon>
        <taxon>Thoracica</taxon>
        <taxon>Thoracicalcarea</taxon>
        <taxon>Balanomorpha</taxon>
        <taxon>Balanoidea</taxon>
        <taxon>Balanidae</taxon>
        <taxon>Amphibalaninae</taxon>
        <taxon>Amphibalanus</taxon>
    </lineage>
</organism>
<dbReference type="EMBL" id="VIIS01000723">
    <property type="protein sequence ID" value="KAF0305767.1"/>
    <property type="molecule type" value="Genomic_DNA"/>
</dbReference>
<feature type="region of interest" description="Disordered" evidence="1">
    <location>
        <begin position="627"/>
        <end position="713"/>
    </location>
</feature>
<feature type="region of interest" description="Disordered" evidence="1">
    <location>
        <begin position="1"/>
        <end position="106"/>
    </location>
</feature>
<feature type="region of interest" description="Disordered" evidence="1">
    <location>
        <begin position="119"/>
        <end position="293"/>
    </location>
</feature>
<gene>
    <name evidence="2" type="ORF">FJT64_022642</name>
</gene>
<feature type="compositionally biased region" description="Acidic residues" evidence="1">
    <location>
        <begin position="495"/>
        <end position="504"/>
    </location>
</feature>
<dbReference type="AlphaFoldDB" id="A0A6A4WDM5"/>
<feature type="compositionally biased region" description="Acidic residues" evidence="1">
    <location>
        <begin position="130"/>
        <end position="140"/>
    </location>
</feature>
<name>A0A6A4WDM5_AMPAM</name>
<comment type="caution">
    <text evidence="2">The sequence shown here is derived from an EMBL/GenBank/DDBJ whole genome shotgun (WGS) entry which is preliminary data.</text>
</comment>
<evidence type="ECO:0000313" key="2">
    <source>
        <dbReference type="EMBL" id="KAF0305767.1"/>
    </source>
</evidence>
<feature type="compositionally biased region" description="Basic residues" evidence="1">
    <location>
        <begin position="221"/>
        <end position="234"/>
    </location>
</feature>
<evidence type="ECO:0000256" key="1">
    <source>
        <dbReference type="SAM" id="MobiDB-lite"/>
    </source>
</evidence>
<feature type="region of interest" description="Disordered" evidence="1">
    <location>
        <begin position="382"/>
        <end position="447"/>
    </location>
</feature>
<dbReference type="Proteomes" id="UP000440578">
    <property type="component" value="Unassembled WGS sequence"/>
</dbReference>
<accession>A0A6A4WDM5</accession>
<feature type="compositionally biased region" description="Low complexity" evidence="1">
    <location>
        <begin position="193"/>
        <end position="209"/>
    </location>
</feature>
<protein>
    <submittedName>
        <fullName evidence="2">Uncharacterized protein</fullName>
    </submittedName>
</protein>
<feature type="compositionally biased region" description="Low complexity" evidence="1">
    <location>
        <begin position="154"/>
        <end position="168"/>
    </location>
</feature>
<keyword evidence="3" id="KW-1185">Reference proteome</keyword>
<feature type="region of interest" description="Disordered" evidence="1">
    <location>
        <begin position="472"/>
        <end position="504"/>
    </location>
</feature>
<reference evidence="2 3" key="1">
    <citation type="submission" date="2019-07" db="EMBL/GenBank/DDBJ databases">
        <title>Draft genome assembly of a fouling barnacle, Amphibalanus amphitrite (Darwin, 1854): The first reference genome for Thecostraca.</title>
        <authorList>
            <person name="Kim W."/>
        </authorList>
    </citation>
    <scope>NUCLEOTIDE SEQUENCE [LARGE SCALE GENOMIC DNA]</scope>
    <source>
        <strain evidence="2">SNU_AA5</strain>
        <tissue evidence="2">Soma without cirri and trophi</tissue>
    </source>
</reference>
<feature type="compositionally biased region" description="Basic and acidic residues" evidence="1">
    <location>
        <begin position="35"/>
        <end position="44"/>
    </location>
</feature>
<feature type="region of interest" description="Disordered" evidence="1">
    <location>
        <begin position="314"/>
        <end position="336"/>
    </location>
</feature>
<feature type="compositionally biased region" description="Low complexity" evidence="1">
    <location>
        <begin position="691"/>
        <end position="707"/>
    </location>
</feature>